<evidence type="ECO:0000313" key="1">
    <source>
        <dbReference type="EMBL" id="UPK71185.1"/>
    </source>
</evidence>
<dbReference type="EMBL" id="CP095855">
    <property type="protein sequence ID" value="UPK71185.1"/>
    <property type="molecule type" value="Genomic_DNA"/>
</dbReference>
<keyword evidence="2" id="KW-1185">Reference proteome</keyword>
<dbReference type="RefSeq" id="WP_247813312.1">
    <property type="nucleotide sequence ID" value="NZ_CP095855.1"/>
</dbReference>
<gene>
    <name evidence="1" type="ORF">MYF79_07810</name>
</gene>
<evidence type="ECO:0008006" key="3">
    <source>
        <dbReference type="Google" id="ProtNLM"/>
    </source>
</evidence>
<reference evidence="1 2" key="1">
    <citation type="submission" date="2022-04" db="EMBL/GenBank/DDBJ databases">
        <title>The arsenic-methylating capacity of Chitinophaga filiformis YT5 during chitin decomposition.</title>
        <authorList>
            <person name="Chen G."/>
            <person name="Liang Y."/>
        </authorList>
    </citation>
    <scope>NUCLEOTIDE SEQUENCE [LARGE SCALE GENOMIC DNA]</scope>
    <source>
        <strain evidence="1 2">YT5</strain>
    </source>
</reference>
<dbReference type="Proteomes" id="UP000830198">
    <property type="component" value="Chromosome"/>
</dbReference>
<proteinExistence type="predicted"/>
<organism evidence="1 2">
    <name type="scientific">Chitinophaga filiformis</name>
    <name type="common">Myxococcus filiformis</name>
    <name type="synonym">Flexibacter filiformis</name>
    <dbReference type="NCBI Taxonomy" id="104663"/>
    <lineage>
        <taxon>Bacteria</taxon>
        <taxon>Pseudomonadati</taxon>
        <taxon>Bacteroidota</taxon>
        <taxon>Chitinophagia</taxon>
        <taxon>Chitinophagales</taxon>
        <taxon>Chitinophagaceae</taxon>
        <taxon>Chitinophaga</taxon>
    </lineage>
</organism>
<evidence type="ECO:0000313" key="2">
    <source>
        <dbReference type="Proteomes" id="UP000830198"/>
    </source>
</evidence>
<protein>
    <recommendedName>
        <fullName evidence="3">Transposase</fullName>
    </recommendedName>
</protein>
<sequence>MSEDYAIRVVLKWSLNKQVIQYAECYQHERHRWNELFYLRAIQNKVKDGQ</sequence>
<name>A0ABY4I5N7_CHIFI</name>
<accession>A0ABY4I5N7</accession>